<accession>A0A7S0KSM7</accession>
<feature type="compositionally biased region" description="Basic and acidic residues" evidence="4">
    <location>
        <begin position="92"/>
        <end position="112"/>
    </location>
</feature>
<dbReference type="InterPro" id="IPR050275">
    <property type="entry name" value="PGM_Phosphatase"/>
</dbReference>
<gene>
    <name evidence="5" type="ORF">OMED0929_LOCUS7249</name>
</gene>
<organism evidence="5">
    <name type="scientific">Ostreococcus mediterraneus</name>
    <dbReference type="NCBI Taxonomy" id="1486918"/>
    <lineage>
        <taxon>Eukaryota</taxon>
        <taxon>Viridiplantae</taxon>
        <taxon>Chlorophyta</taxon>
        <taxon>Mamiellophyceae</taxon>
        <taxon>Mamiellales</taxon>
        <taxon>Bathycoccaceae</taxon>
        <taxon>Ostreococcus</taxon>
    </lineage>
</organism>
<dbReference type="InterPro" id="IPR013078">
    <property type="entry name" value="His_Pase_superF_clade-1"/>
</dbReference>
<keyword evidence="1" id="KW-0324">Glycolysis</keyword>
<evidence type="ECO:0000313" key="5">
    <source>
        <dbReference type="EMBL" id="CAD8588983.1"/>
    </source>
</evidence>
<dbReference type="Pfam" id="PF00300">
    <property type="entry name" value="His_Phos_1"/>
    <property type="match status" value="1"/>
</dbReference>
<dbReference type="EMBL" id="HBEW01008600">
    <property type="protein sequence ID" value="CAD8588983.1"/>
    <property type="molecule type" value="Transcribed_RNA"/>
</dbReference>
<dbReference type="PANTHER" id="PTHR48100:SF1">
    <property type="entry name" value="HISTIDINE PHOSPHATASE FAMILY PROTEIN-RELATED"/>
    <property type="match status" value="1"/>
</dbReference>
<dbReference type="Gene3D" id="3.40.50.1240">
    <property type="entry name" value="Phosphoglycerate mutase-like"/>
    <property type="match status" value="1"/>
</dbReference>
<name>A0A7S0KSM7_9CHLO</name>
<dbReference type="InterPro" id="IPR029033">
    <property type="entry name" value="His_PPase_superfam"/>
</dbReference>
<reference evidence="5" key="1">
    <citation type="submission" date="2021-01" db="EMBL/GenBank/DDBJ databases">
        <authorList>
            <person name="Corre E."/>
            <person name="Pelletier E."/>
            <person name="Niang G."/>
            <person name="Scheremetjew M."/>
            <person name="Finn R."/>
            <person name="Kale V."/>
            <person name="Holt S."/>
            <person name="Cochrane G."/>
            <person name="Meng A."/>
            <person name="Brown T."/>
            <person name="Cohen L."/>
        </authorList>
    </citation>
    <scope>NUCLEOTIDE SEQUENCE</scope>
    <source>
        <strain evidence="5">Clade-D-RCC2572</strain>
    </source>
</reference>
<evidence type="ECO:0000256" key="1">
    <source>
        <dbReference type="ARBA" id="ARBA00023152"/>
    </source>
</evidence>
<protein>
    <submittedName>
        <fullName evidence="5">Uncharacterized protein</fullName>
    </submittedName>
</protein>
<dbReference type="CDD" id="cd07067">
    <property type="entry name" value="HP_PGM_like"/>
    <property type="match status" value="1"/>
</dbReference>
<feature type="region of interest" description="Disordered" evidence="4">
    <location>
        <begin position="92"/>
        <end position="222"/>
    </location>
</feature>
<dbReference type="GO" id="GO:0005737">
    <property type="term" value="C:cytoplasm"/>
    <property type="evidence" value="ECO:0007669"/>
    <property type="project" value="TreeGrafter"/>
</dbReference>
<proteinExistence type="inferred from homology"/>
<dbReference type="SMART" id="SM00855">
    <property type="entry name" value="PGAM"/>
    <property type="match status" value="1"/>
</dbReference>
<dbReference type="InterPro" id="IPR001345">
    <property type="entry name" value="PG/BPGM_mutase_AS"/>
</dbReference>
<keyword evidence="2" id="KW-0413">Isomerase</keyword>
<sequence>MRRAAVIPVPTRVDQQLGRRAKGFVSDGRTSTLGRRRRRRRQEGLWLRSTTTATTTTAATTGTTTTMMMPMSVVRKFSDACTTTTMTPVVCGREDEARHGTTDRDLHGDASRSMKRRRRSSMDERRRGSPTTTSTPASFNLFRARSRLGGECSSGGDASVGGRRVKTRVESATRVGTAVATAMTPTPTRVGSKGEDEDEEDETPSRWGDMSPGEHGGSQYVMSPDREYSACESDDEFDEPIREALKERKKPEASAATKMFPIFCSGRKQVLLVRHGQSTYNEAIAGPGSWDEPQMYDAALTELGKSQAKGLGIELSKVPKDALWITSPLTRAMETCIIGRRAGLEVKAARMKEKAAMGTPSAQGETVKENIENAANTPDASSGPFDVEKAYQEWTQKLVIRADLTEKLCCTGDIGRPKRSLEKDFPELALAISRIPAERWWWDCEHRPNDAELQQFNSHEPRNHFKARVERFRSWLLRRPEKTFVVFGHSTFFKEFIGGTRSLRNCEIHTMML</sequence>
<dbReference type="SUPFAM" id="SSF53254">
    <property type="entry name" value="Phosphoglycerate mutase-like"/>
    <property type="match status" value="1"/>
</dbReference>
<evidence type="ECO:0000256" key="2">
    <source>
        <dbReference type="ARBA" id="ARBA00023235"/>
    </source>
</evidence>
<dbReference type="GO" id="GO:0016791">
    <property type="term" value="F:phosphatase activity"/>
    <property type="evidence" value="ECO:0007669"/>
    <property type="project" value="TreeGrafter"/>
</dbReference>
<evidence type="ECO:0000256" key="4">
    <source>
        <dbReference type="SAM" id="MobiDB-lite"/>
    </source>
</evidence>
<feature type="compositionally biased region" description="Low complexity" evidence="4">
    <location>
        <begin position="177"/>
        <end position="188"/>
    </location>
</feature>
<comment type="similarity">
    <text evidence="3">Belongs to the phosphoglycerate mutase family.</text>
</comment>
<dbReference type="AlphaFoldDB" id="A0A7S0KSM7"/>
<dbReference type="PANTHER" id="PTHR48100">
    <property type="entry name" value="BROAD-SPECIFICITY PHOSPHATASE YOR283W-RELATED"/>
    <property type="match status" value="1"/>
</dbReference>
<evidence type="ECO:0000256" key="3">
    <source>
        <dbReference type="ARBA" id="ARBA00038362"/>
    </source>
</evidence>
<dbReference type="PROSITE" id="PS00175">
    <property type="entry name" value="PG_MUTASE"/>
    <property type="match status" value="1"/>
</dbReference>